<accession>A0ACB8T8N9</accession>
<sequence length="86" mass="9403">MRTRIHIGPHPEEPPLPAGSLPLIDLLLKALRSRVASGLPISRLAIQRCNGSVDMILSLRAFLGEDAVEWDGEIDAGPRTWTCCCK</sequence>
<evidence type="ECO:0000313" key="2">
    <source>
        <dbReference type="Proteomes" id="UP000814140"/>
    </source>
</evidence>
<dbReference type="EMBL" id="MU277197">
    <property type="protein sequence ID" value="KAI0064923.1"/>
    <property type="molecule type" value="Genomic_DNA"/>
</dbReference>
<dbReference type="Proteomes" id="UP000814140">
    <property type="component" value="Unassembled WGS sequence"/>
</dbReference>
<reference evidence="1" key="2">
    <citation type="journal article" date="2022" name="New Phytol.">
        <title>Evolutionary transition to the ectomycorrhizal habit in the genomes of a hyperdiverse lineage of mushroom-forming fungi.</title>
        <authorList>
            <person name="Looney B."/>
            <person name="Miyauchi S."/>
            <person name="Morin E."/>
            <person name="Drula E."/>
            <person name="Courty P.E."/>
            <person name="Kohler A."/>
            <person name="Kuo A."/>
            <person name="LaButti K."/>
            <person name="Pangilinan J."/>
            <person name="Lipzen A."/>
            <person name="Riley R."/>
            <person name="Andreopoulos W."/>
            <person name="He G."/>
            <person name="Johnson J."/>
            <person name="Nolan M."/>
            <person name="Tritt A."/>
            <person name="Barry K.W."/>
            <person name="Grigoriev I.V."/>
            <person name="Nagy L.G."/>
            <person name="Hibbett D."/>
            <person name="Henrissat B."/>
            <person name="Matheny P.B."/>
            <person name="Labbe J."/>
            <person name="Martin F.M."/>
        </authorList>
    </citation>
    <scope>NUCLEOTIDE SEQUENCE</scope>
    <source>
        <strain evidence="1">HHB10654</strain>
    </source>
</reference>
<reference evidence="1" key="1">
    <citation type="submission" date="2021-03" db="EMBL/GenBank/DDBJ databases">
        <authorList>
            <consortium name="DOE Joint Genome Institute"/>
            <person name="Ahrendt S."/>
            <person name="Looney B.P."/>
            <person name="Miyauchi S."/>
            <person name="Morin E."/>
            <person name="Drula E."/>
            <person name="Courty P.E."/>
            <person name="Chicoki N."/>
            <person name="Fauchery L."/>
            <person name="Kohler A."/>
            <person name="Kuo A."/>
            <person name="Labutti K."/>
            <person name="Pangilinan J."/>
            <person name="Lipzen A."/>
            <person name="Riley R."/>
            <person name="Andreopoulos W."/>
            <person name="He G."/>
            <person name="Johnson J."/>
            <person name="Barry K.W."/>
            <person name="Grigoriev I.V."/>
            <person name="Nagy L."/>
            <person name="Hibbett D."/>
            <person name="Henrissat B."/>
            <person name="Matheny P.B."/>
            <person name="Labbe J."/>
            <person name="Martin F."/>
        </authorList>
    </citation>
    <scope>NUCLEOTIDE SEQUENCE</scope>
    <source>
        <strain evidence="1">HHB10654</strain>
    </source>
</reference>
<protein>
    <submittedName>
        <fullName evidence="1">Uncharacterized protein</fullName>
    </submittedName>
</protein>
<keyword evidence="2" id="KW-1185">Reference proteome</keyword>
<comment type="caution">
    <text evidence="1">The sequence shown here is derived from an EMBL/GenBank/DDBJ whole genome shotgun (WGS) entry which is preliminary data.</text>
</comment>
<gene>
    <name evidence="1" type="ORF">BV25DRAFT_1822691</name>
</gene>
<name>A0ACB8T8N9_9AGAM</name>
<organism evidence="1 2">
    <name type="scientific">Artomyces pyxidatus</name>
    <dbReference type="NCBI Taxonomy" id="48021"/>
    <lineage>
        <taxon>Eukaryota</taxon>
        <taxon>Fungi</taxon>
        <taxon>Dikarya</taxon>
        <taxon>Basidiomycota</taxon>
        <taxon>Agaricomycotina</taxon>
        <taxon>Agaricomycetes</taxon>
        <taxon>Russulales</taxon>
        <taxon>Auriscalpiaceae</taxon>
        <taxon>Artomyces</taxon>
    </lineage>
</organism>
<proteinExistence type="predicted"/>
<evidence type="ECO:0000313" key="1">
    <source>
        <dbReference type="EMBL" id="KAI0064923.1"/>
    </source>
</evidence>